<dbReference type="AlphaFoldDB" id="A0A366L323"/>
<feature type="domain" description="CBM6" evidence="1">
    <location>
        <begin position="385"/>
        <end position="520"/>
    </location>
</feature>
<dbReference type="PROSITE" id="PS51257">
    <property type="entry name" value="PROKAR_LIPOPROTEIN"/>
    <property type="match status" value="1"/>
</dbReference>
<keyword evidence="3" id="KW-1185">Reference proteome</keyword>
<dbReference type="Pfam" id="PF16402">
    <property type="entry name" value="DUF5010"/>
    <property type="match status" value="1"/>
</dbReference>
<dbReference type="RefSeq" id="WP_113948638.1">
    <property type="nucleotide sequence ID" value="NZ_QNQU01000007.1"/>
</dbReference>
<dbReference type="CDD" id="cd04080">
    <property type="entry name" value="CBM6_cellulase-like"/>
    <property type="match status" value="1"/>
</dbReference>
<name>A0A366L323_9SPHI</name>
<comment type="caution">
    <text evidence="2">The sequence shown here is derived from an EMBL/GenBank/DDBJ whole genome shotgun (WGS) entry which is preliminary data.</text>
</comment>
<dbReference type="InterPro" id="IPR032178">
    <property type="entry name" value="DUF5010"/>
</dbReference>
<organism evidence="2 3">
    <name type="scientific">Pedobacter miscanthi</name>
    <dbReference type="NCBI Taxonomy" id="2259170"/>
    <lineage>
        <taxon>Bacteria</taxon>
        <taxon>Pseudomonadati</taxon>
        <taxon>Bacteroidota</taxon>
        <taxon>Sphingobacteriia</taxon>
        <taxon>Sphingobacteriales</taxon>
        <taxon>Sphingobacteriaceae</taxon>
        <taxon>Pedobacter</taxon>
    </lineage>
</organism>
<accession>A0A366L323</accession>
<protein>
    <recommendedName>
        <fullName evidence="1">CBM6 domain-containing protein</fullName>
    </recommendedName>
</protein>
<dbReference type="Proteomes" id="UP000252081">
    <property type="component" value="Unassembled WGS sequence"/>
</dbReference>
<evidence type="ECO:0000259" key="1">
    <source>
        <dbReference type="PROSITE" id="PS51175"/>
    </source>
</evidence>
<reference evidence="2 3" key="1">
    <citation type="submission" date="2018-07" db="EMBL/GenBank/DDBJ databases">
        <title>A draft genome of a endophytic bacteria, a new species of Pedobacter.</title>
        <authorList>
            <person name="Zhang Z.D."/>
            <person name="Chen Z.J."/>
        </authorList>
    </citation>
    <scope>NUCLEOTIDE SEQUENCE [LARGE SCALE GENOMIC DNA]</scope>
    <source>
        <strain evidence="2 3">RS10</strain>
    </source>
</reference>
<evidence type="ECO:0000313" key="3">
    <source>
        <dbReference type="Proteomes" id="UP000252081"/>
    </source>
</evidence>
<sequence length="520" mass="57302">MRPFNIFVLSAIFSLLAGCAKTQQEKEISAGPSSDLKLAEESSGDVDKDVVATQFIGSVVGFNGTVRSGGGQNPSPAGNILYNLPLYKSSATENDWWDNLVEEFAYSGQDFLAANCRGYSPNVPTVDHGDPRKLVNLVQAMDRRGVANKFKLAIFDDCPSSWAANRNVDNGQGYQPTSPKFDCGNTVNYKYIWDLNIKTAFQNIPDAKRFKYNGRPVVFFWSVTTNWADNYGNGNLKKILQYIRAQFQATFSQNPYLVIDKSWIDRDPTVNDPAVTDAVHNWFTMANPHTLYTFNGVKVGSGVPGFRVVQGATNMFIDANHGQRFITTLNGTKGAGAVLTLLEGFTDVSENAAIFRNKDVTYYDYPNQRINIVRGYSNDPFPTTLKVEAEGCDFYSDVTPGNSGGTFRDGDIDVVKTGDVLGGWHVTAAQANEWMEWREIPFRAGNSKFQLRYSSNQAATIRFNVDGIDLPIVNLPVSGSGVYTTVDAGTKSITTNSAHTVRLKIMSGSLAINYFNLVNF</sequence>
<dbReference type="InterPro" id="IPR008979">
    <property type="entry name" value="Galactose-bd-like_sf"/>
</dbReference>
<dbReference type="InterPro" id="IPR041342">
    <property type="entry name" value="CBM35"/>
</dbReference>
<dbReference type="Pfam" id="PF18099">
    <property type="entry name" value="CBM_35_2"/>
    <property type="match status" value="1"/>
</dbReference>
<dbReference type="OrthoDB" id="3311294at2"/>
<dbReference type="PROSITE" id="PS51175">
    <property type="entry name" value="CBM6"/>
    <property type="match status" value="1"/>
</dbReference>
<dbReference type="SUPFAM" id="SSF49785">
    <property type="entry name" value="Galactose-binding domain-like"/>
    <property type="match status" value="1"/>
</dbReference>
<evidence type="ECO:0000313" key="2">
    <source>
        <dbReference type="EMBL" id="RBQ07879.1"/>
    </source>
</evidence>
<dbReference type="EMBL" id="QNQU01000007">
    <property type="protein sequence ID" value="RBQ07879.1"/>
    <property type="molecule type" value="Genomic_DNA"/>
</dbReference>
<gene>
    <name evidence="2" type="ORF">DRW42_09765</name>
</gene>
<dbReference type="InterPro" id="IPR005084">
    <property type="entry name" value="CBM6"/>
</dbReference>
<dbReference type="Gene3D" id="2.60.120.260">
    <property type="entry name" value="Galactose-binding domain-like"/>
    <property type="match status" value="1"/>
</dbReference>
<dbReference type="GO" id="GO:0030246">
    <property type="term" value="F:carbohydrate binding"/>
    <property type="evidence" value="ECO:0007669"/>
    <property type="project" value="InterPro"/>
</dbReference>
<proteinExistence type="predicted"/>